<dbReference type="EC" id="3.1.1.61" evidence="2"/>
<organism evidence="6 7">
    <name type="scientific">Catenuloplanes indicus</name>
    <dbReference type="NCBI Taxonomy" id="137267"/>
    <lineage>
        <taxon>Bacteria</taxon>
        <taxon>Bacillati</taxon>
        <taxon>Actinomycetota</taxon>
        <taxon>Actinomycetes</taxon>
        <taxon>Micromonosporales</taxon>
        <taxon>Micromonosporaceae</taxon>
        <taxon>Catenuloplanes</taxon>
    </lineage>
</organism>
<reference evidence="6 7" key="1">
    <citation type="submission" date="2023-07" db="EMBL/GenBank/DDBJ databases">
        <title>Sequencing the genomes of 1000 actinobacteria strains.</title>
        <authorList>
            <person name="Klenk H.-P."/>
        </authorList>
    </citation>
    <scope>NUCLEOTIDE SEQUENCE [LARGE SCALE GENOMIC DNA]</scope>
    <source>
        <strain evidence="6 7">DSM 44709</strain>
    </source>
</reference>
<dbReference type="Pfam" id="PF01339">
    <property type="entry name" value="CheB_methylest"/>
    <property type="match status" value="1"/>
</dbReference>
<dbReference type="InterPro" id="IPR035909">
    <property type="entry name" value="CheB_C"/>
</dbReference>
<dbReference type="PANTHER" id="PTHR42872:SF6">
    <property type="entry name" value="PROTEIN-GLUTAMATE METHYLESTERASE_PROTEIN-GLUTAMINE GLUTAMINASE"/>
    <property type="match status" value="1"/>
</dbReference>
<dbReference type="InterPro" id="IPR000673">
    <property type="entry name" value="Sig_transdc_resp-reg_Me-estase"/>
</dbReference>
<comment type="catalytic activity">
    <reaction evidence="3">
        <text>[protein]-L-glutamate 5-O-methyl ester + H2O = L-glutamyl-[protein] + methanol + H(+)</text>
        <dbReference type="Rhea" id="RHEA:23236"/>
        <dbReference type="Rhea" id="RHEA-COMP:10208"/>
        <dbReference type="Rhea" id="RHEA-COMP:10311"/>
        <dbReference type="ChEBI" id="CHEBI:15377"/>
        <dbReference type="ChEBI" id="CHEBI:15378"/>
        <dbReference type="ChEBI" id="CHEBI:17790"/>
        <dbReference type="ChEBI" id="CHEBI:29973"/>
        <dbReference type="ChEBI" id="CHEBI:82795"/>
        <dbReference type="EC" id="3.1.1.61"/>
    </reaction>
</comment>
<dbReference type="Proteomes" id="UP001240236">
    <property type="component" value="Unassembled WGS sequence"/>
</dbReference>
<evidence type="ECO:0000256" key="3">
    <source>
        <dbReference type="ARBA" id="ARBA00048267"/>
    </source>
</evidence>
<evidence type="ECO:0000313" key="6">
    <source>
        <dbReference type="EMBL" id="MDQ0365360.1"/>
    </source>
</evidence>
<evidence type="ECO:0000256" key="2">
    <source>
        <dbReference type="ARBA" id="ARBA00039140"/>
    </source>
</evidence>
<accession>A0AAE3VX87</accession>
<protein>
    <recommendedName>
        <fullName evidence="2">protein-glutamate methylesterase</fullName>
        <ecNumber evidence="2">3.1.1.61</ecNumber>
    </recommendedName>
</protein>
<evidence type="ECO:0000256" key="1">
    <source>
        <dbReference type="ARBA" id="ARBA00022801"/>
    </source>
</evidence>
<name>A0AAE3VX87_9ACTN</name>
<evidence type="ECO:0000256" key="4">
    <source>
        <dbReference type="PROSITE-ProRule" id="PRU00050"/>
    </source>
</evidence>
<feature type="active site" evidence="4">
    <location>
        <position position="12"/>
    </location>
</feature>
<dbReference type="InterPro" id="IPR011247">
    <property type="entry name" value="Chemotax_prot-Glu_Me-esterase"/>
</dbReference>
<dbReference type="PROSITE" id="PS50122">
    <property type="entry name" value="CHEB"/>
    <property type="match status" value="1"/>
</dbReference>
<sequence length="324" mass="33759">MTHRDVIAVGASAGGVEALRALVHGLPAGLPAAVLVVLHMPREAPSALPAILNRHCALPVTAAADGEPVTPGRVHVARPGHHLLLLGDRLRLSHGPSENGHRPAVDPLFRSVARAAGPRAIGVVLSGAQADGASGAYDIARRGGLTVIQDPQDALYPSMPMAVAARRAADHVATAAEMGDLLARLTSVPLPEGLDLDMDPRLDDEVAISDAAARTTDGVPGATPSGFGCPDCGGNLFEVGGEPIPHFRCRVGHAWSSESLLDEQDVATEGALWTALRALEEKAALSRRMAGRTSVGRYRQTADDADRAATLIRQLIDRIADRSS</sequence>
<dbReference type="CDD" id="cd16433">
    <property type="entry name" value="CheB"/>
    <property type="match status" value="1"/>
</dbReference>
<dbReference type="GO" id="GO:0000156">
    <property type="term" value="F:phosphorelay response regulator activity"/>
    <property type="evidence" value="ECO:0007669"/>
    <property type="project" value="InterPro"/>
</dbReference>
<dbReference type="EMBL" id="JAUSUZ010000001">
    <property type="protein sequence ID" value="MDQ0365360.1"/>
    <property type="molecule type" value="Genomic_DNA"/>
</dbReference>
<dbReference type="PANTHER" id="PTHR42872">
    <property type="entry name" value="PROTEIN-GLUTAMATE METHYLESTERASE/PROTEIN-GLUTAMINE GLUTAMINASE"/>
    <property type="match status" value="1"/>
</dbReference>
<dbReference type="RefSeq" id="WP_307237861.1">
    <property type="nucleotide sequence ID" value="NZ_JAUSUZ010000001.1"/>
</dbReference>
<dbReference type="GO" id="GO:0005737">
    <property type="term" value="C:cytoplasm"/>
    <property type="evidence" value="ECO:0007669"/>
    <property type="project" value="InterPro"/>
</dbReference>
<proteinExistence type="predicted"/>
<feature type="active site" evidence="4">
    <location>
        <position position="131"/>
    </location>
</feature>
<dbReference type="AlphaFoldDB" id="A0AAE3VX87"/>
<dbReference type="Gene3D" id="3.40.50.180">
    <property type="entry name" value="Methylesterase CheB, C-terminal domain"/>
    <property type="match status" value="1"/>
</dbReference>
<comment type="caution">
    <text evidence="6">The sequence shown here is derived from an EMBL/GenBank/DDBJ whole genome shotgun (WGS) entry which is preliminary data.</text>
</comment>
<dbReference type="GO" id="GO:0008984">
    <property type="term" value="F:protein-glutamate methylesterase activity"/>
    <property type="evidence" value="ECO:0007669"/>
    <property type="project" value="UniProtKB-EC"/>
</dbReference>
<evidence type="ECO:0000313" key="7">
    <source>
        <dbReference type="Proteomes" id="UP001240236"/>
    </source>
</evidence>
<keyword evidence="4" id="KW-0145">Chemotaxis</keyword>
<feature type="active site" evidence="4">
    <location>
        <position position="39"/>
    </location>
</feature>
<gene>
    <name evidence="6" type="ORF">J2S42_002029</name>
</gene>
<dbReference type="PIRSF" id="PIRSF036461">
    <property type="entry name" value="Chmtx_methlestr"/>
    <property type="match status" value="1"/>
</dbReference>
<keyword evidence="1 4" id="KW-0378">Hydrolase</keyword>
<dbReference type="GO" id="GO:0006935">
    <property type="term" value="P:chemotaxis"/>
    <property type="evidence" value="ECO:0007669"/>
    <property type="project" value="UniProtKB-UniRule"/>
</dbReference>
<keyword evidence="7" id="KW-1185">Reference proteome</keyword>
<dbReference type="SUPFAM" id="SSF52738">
    <property type="entry name" value="Methylesterase CheB, C-terminal domain"/>
    <property type="match status" value="1"/>
</dbReference>
<feature type="domain" description="CheB-type methylesterase" evidence="5">
    <location>
        <begin position="1"/>
        <end position="189"/>
    </location>
</feature>
<evidence type="ECO:0000259" key="5">
    <source>
        <dbReference type="PROSITE" id="PS50122"/>
    </source>
</evidence>